<protein>
    <submittedName>
        <fullName evidence="6">CSON011417 protein</fullName>
    </submittedName>
</protein>
<accession>A0A336MFF8</accession>
<name>A0A336MFF8_CULSO</name>
<dbReference type="AlphaFoldDB" id="A0A336MFF8"/>
<dbReference type="GO" id="GO:0060271">
    <property type="term" value="P:cilium assembly"/>
    <property type="evidence" value="ECO:0007669"/>
    <property type="project" value="TreeGrafter"/>
</dbReference>
<dbReference type="GO" id="GO:0070736">
    <property type="term" value="F:protein-glycine ligase activity, initiating"/>
    <property type="evidence" value="ECO:0007669"/>
    <property type="project" value="TreeGrafter"/>
</dbReference>
<keyword evidence="5" id="KW-0067">ATP-binding</keyword>
<dbReference type="GO" id="GO:0005524">
    <property type="term" value="F:ATP binding"/>
    <property type="evidence" value="ECO:0007669"/>
    <property type="project" value="UniProtKB-KW"/>
</dbReference>
<dbReference type="GO" id="GO:0003341">
    <property type="term" value="P:cilium movement"/>
    <property type="evidence" value="ECO:0007669"/>
    <property type="project" value="TreeGrafter"/>
</dbReference>
<dbReference type="InterPro" id="IPR004344">
    <property type="entry name" value="TTL/TTLL_fam"/>
</dbReference>
<dbReference type="InterPro" id="IPR051437">
    <property type="entry name" value="TTLL_monoglycylase"/>
</dbReference>
<dbReference type="EMBL" id="UFQT01000499">
    <property type="protein sequence ID" value="SSX24788.1"/>
    <property type="molecule type" value="Genomic_DNA"/>
</dbReference>
<evidence type="ECO:0000256" key="2">
    <source>
        <dbReference type="ARBA" id="ARBA00022490"/>
    </source>
</evidence>
<comment type="subcellular location">
    <subcellularLocation>
        <location evidence="1">Cytoplasm</location>
    </subcellularLocation>
</comment>
<proteinExistence type="predicted"/>
<dbReference type="Gene3D" id="3.30.1490.20">
    <property type="entry name" value="ATP-grasp fold, A domain"/>
    <property type="match status" value="1"/>
</dbReference>
<evidence type="ECO:0000256" key="1">
    <source>
        <dbReference type="ARBA" id="ARBA00004496"/>
    </source>
</evidence>
<evidence type="ECO:0000256" key="3">
    <source>
        <dbReference type="ARBA" id="ARBA00022598"/>
    </source>
</evidence>
<evidence type="ECO:0000256" key="5">
    <source>
        <dbReference type="ARBA" id="ARBA00022840"/>
    </source>
</evidence>
<dbReference type="PANTHER" id="PTHR45870">
    <property type="entry name" value="TUBULIN MONOGLYCYLASE TTLL3"/>
    <property type="match status" value="1"/>
</dbReference>
<dbReference type="Pfam" id="PF03133">
    <property type="entry name" value="TTL"/>
    <property type="match status" value="2"/>
</dbReference>
<dbReference type="GO" id="GO:0005930">
    <property type="term" value="C:axoneme"/>
    <property type="evidence" value="ECO:0007669"/>
    <property type="project" value="TreeGrafter"/>
</dbReference>
<reference evidence="6" key="1">
    <citation type="submission" date="2018-07" db="EMBL/GenBank/DDBJ databases">
        <authorList>
            <person name="Quirk P.G."/>
            <person name="Krulwich T.A."/>
        </authorList>
    </citation>
    <scope>NUCLEOTIDE SEQUENCE</scope>
</reference>
<dbReference type="InterPro" id="IPR013815">
    <property type="entry name" value="ATP_grasp_subdomain_1"/>
</dbReference>
<sequence>MLHNLNVKISTIFQIQFQFQFQQYCEPGESKRAFIAKCERNIMSRFLEHVSVDLLWTARREKSDWLEMSKNQVMLINRFSKASFTSKEGLCSALKEFYWFYEEGTSETYFPRCYNVWKEDELSDFTDDFRLTGCIGLLKWLICTFYSFGVEGAAEIDGKVPLSCIDFALLRCKEFINSKYHCDIDINDEPTIWEFDYDVFLTHHYLLTYEGAKLKLPETGFSFDKILSETRHTLDEVKKFCPQYSLDGYMNTWIIKPGNKCRGRGILLMNNIKQITSIVNPPIVTKTRYVVQKYIDSYLRFSSQQYTLLNYDQSIHLTNHAIQKKYSLCSQRDIRLPSENMWVSLNYYTFKFYKI</sequence>
<dbReference type="VEuPathDB" id="VectorBase:CSON011417"/>
<evidence type="ECO:0000256" key="4">
    <source>
        <dbReference type="ARBA" id="ARBA00022741"/>
    </source>
</evidence>
<dbReference type="GO" id="GO:0015630">
    <property type="term" value="C:microtubule cytoskeleton"/>
    <property type="evidence" value="ECO:0007669"/>
    <property type="project" value="TreeGrafter"/>
</dbReference>
<dbReference type="SUPFAM" id="SSF56059">
    <property type="entry name" value="Glutathione synthetase ATP-binding domain-like"/>
    <property type="match status" value="1"/>
</dbReference>
<evidence type="ECO:0000313" key="6">
    <source>
        <dbReference type="EMBL" id="SSX24788.1"/>
    </source>
</evidence>
<keyword evidence="3" id="KW-0436">Ligase</keyword>
<organism evidence="6">
    <name type="scientific">Culicoides sonorensis</name>
    <name type="common">Biting midge</name>
    <dbReference type="NCBI Taxonomy" id="179676"/>
    <lineage>
        <taxon>Eukaryota</taxon>
        <taxon>Metazoa</taxon>
        <taxon>Ecdysozoa</taxon>
        <taxon>Arthropoda</taxon>
        <taxon>Hexapoda</taxon>
        <taxon>Insecta</taxon>
        <taxon>Pterygota</taxon>
        <taxon>Neoptera</taxon>
        <taxon>Endopterygota</taxon>
        <taxon>Diptera</taxon>
        <taxon>Nematocera</taxon>
        <taxon>Chironomoidea</taxon>
        <taxon>Ceratopogonidae</taxon>
        <taxon>Ceratopogoninae</taxon>
        <taxon>Culicoides</taxon>
        <taxon>Monoculicoides</taxon>
    </lineage>
</organism>
<dbReference type="PANTHER" id="PTHR45870:SF2">
    <property type="entry name" value="TUBULIN MONOGLYCYLASE TTLL3"/>
    <property type="match status" value="1"/>
</dbReference>
<gene>
    <name evidence="6" type="primary">CSON011417</name>
</gene>
<keyword evidence="4" id="KW-0547">Nucleotide-binding</keyword>
<keyword evidence="2" id="KW-0963">Cytoplasm</keyword>